<dbReference type="PANTHER" id="PTHR45436">
    <property type="entry name" value="SENSOR HISTIDINE KINASE YKOH"/>
    <property type="match status" value="1"/>
</dbReference>
<dbReference type="PRINTS" id="PR00344">
    <property type="entry name" value="BCTRLSENSOR"/>
</dbReference>
<protein>
    <recommendedName>
        <fullName evidence="3">histidine kinase</fullName>
        <ecNumber evidence="3">2.7.13.3</ecNumber>
    </recommendedName>
</protein>
<evidence type="ECO:0000256" key="5">
    <source>
        <dbReference type="ARBA" id="ARBA00022679"/>
    </source>
</evidence>
<comment type="caution">
    <text evidence="14">The sequence shown here is derived from an EMBL/GenBank/DDBJ whole genome shotgun (WGS) entry which is preliminary data.</text>
</comment>
<dbReference type="SUPFAM" id="SSF47384">
    <property type="entry name" value="Homodimeric domain of signal transducing histidine kinase"/>
    <property type="match status" value="1"/>
</dbReference>
<dbReference type="RefSeq" id="WP_309394100.1">
    <property type="nucleotide sequence ID" value="NZ_JADBEO010000049.1"/>
</dbReference>
<keyword evidence="5" id="KW-0808">Transferase</keyword>
<feature type="domain" description="HAMP" evidence="13">
    <location>
        <begin position="209"/>
        <end position="260"/>
    </location>
</feature>
<dbReference type="PANTHER" id="PTHR45436:SF5">
    <property type="entry name" value="SENSOR HISTIDINE KINASE TRCS"/>
    <property type="match status" value="1"/>
</dbReference>
<keyword evidence="10 11" id="KW-0472">Membrane</keyword>
<dbReference type="InterPro" id="IPR036890">
    <property type="entry name" value="HATPase_C_sf"/>
</dbReference>
<dbReference type="EC" id="2.7.13.3" evidence="3"/>
<dbReference type="InterPro" id="IPR003594">
    <property type="entry name" value="HATPase_dom"/>
</dbReference>
<dbReference type="PROSITE" id="PS50885">
    <property type="entry name" value="HAMP"/>
    <property type="match status" value="1"/>
</dbReference>
<evidence type="ECO:0000259" key="12">
    <source>
        <dbReference type="PROSITE" id="PS50109"/>
    </source>
</evidence>
<evidence type="ECO:0000256" key="9">
    <source>
        <dbReference type="ARBA" id="ARBA00023012"/>
    </source>
</evidence>
<dbReference type="SMART" id="SM00387">
    <property type="entry name" value="HATPase_c"/>
    <property type="match status" value="1"/>
</dbReference>
<dbReference type="EMBL" id="JADBEO010000049">
    <property type="protein sequence ID" value="MDR4308386.1"/>
    <property type="molecule type" value="Genomic_DNA"/>
</dbReference>
<evidence type="ECO:0000256" key="6">
    <source>
        <dbReference type="ARBA" id="ARBA00022692"/>
    </source>
</evidence>
<dbReference type="Gene3D" id="1.10.287.130">
    <property type="match status" value="1"/>
</dbReference>
<feature type="transmembrane region" description="Helical" evidence="11">
    <location>
        <begin position="187"/>
        <end position="210"/>
    </location>
</feature>
<dbReference type="PROSITE" id="PS50109">
    <property type="entry name" value="HIS_KIN"/>
    <property type="match status" value="1"/>
</dbReference>
<evidence type="ECO:0000259" key="13">
    <source>
        <dbReference type="PROSITE" id="PS50885"/>
    </source>
</evidence>
<accession>A0ABU1DJU0</accession>
<evidence type="ECO:0000256" key="10">
    <source>
        <dbReference type="ARBA" id="ARBA00023136"/>
    </source>
</evidence>
<name>A0ABU1DJU0_9HYPH</name>
<evidence type="ECO:0000256" key="1">
    <source>
        <dbReference type="ARBA" id="ARBA00000085"/>
    </source>
</evidence>
<dbReference type="Proteomes" id="UP001181622">
    <property type="component" value="Unassembled WGS sequence"/>
</dbReference>
<comment type="subcellular location">
    <subcellularLocation>
        <location evidence="2">Membrane</location>
    </subcellularLocation>
</comment>
<evidence type="ECO:0000256" key="3">
    <source>
        <dbReference type="ARBA" id="ARBA00012438"/>
    </source>
</evidence>
<keyword evidence="8 11" id="KW-1133">Transmembrane helix</keyword>
<dbReference type="InterPro" id="IPR004358">
    <property type="entry name" value="Sig_transdc_His_kin-like_C"/>
</dbReference>
<dbReference type="InterPro" id="IPR005467">
    <property type="entry name" value="His_kinase_dom"/>
</dbReference>
<evidence type="ECO:0000313" key="14">
    <source>
        <dbReference type="EMBL" id="MDR4308386.1"/>
    </source>
</evidence>
<keyword evidence="7 14" id="KW-0418">Kinase</keyword>
<feature type="domain" description="Histidine kinase" evidence="12">
    <location>
        <begin position="268"/>
        <end position="474"/>
    </location>
</feature>
<keyword evidence="6 11" id="KW-0812">Transmembrane</keyword>
<keyword evidence="4" id="KW-0597">Phosphoprotein</keyword>
<dbReference type="InterPro" id="IPR050428">
    <property type="entry name" value="TCS_sensor_his_kinase"/>
</dbReference>
<keyword evidence="9" id="KW-0902">Two-component regulatory system</keyword>
<dbReference type="SUPFAM" id="SSF55874">
    <property type="entry name" value="ATPase domain of HSP90 chaperone/DNA topoisomerase II/histidine kinase"/>
    <property type="match status" value="1"/>
</dbReference>
<gene>
    <name evidence="14" type="ORF">IHQ68_17340</name>
</gene>
<evidence type="ECO:0000256" key="4">
    <source>
        <dbReference type="ARBA" id="ARBA00022553"/>
    </source>
</evidence>
<evidence type="ECO:0000256" key="7">
    <source>
        <dbReference type="ARBA" id="ARBA00022777"/>
    </source>
</evidence>
<comment type="catalytic activity">
    <reaction evidence="1">
        <text>ATP + protein L-histidine = ADP + protein N-phospho-L-histidine.</text>
        <dbReference type="EC" id="2.7.13.3"/>
    </reaction>
</comment>
<reference evidence="14" key="1">
    <citation type="submission" date="2020-10" db="EMBL/GenBank/DDBJ databases">
        <authorList>
            <person name="Abbas A."/>
            <person name="Razzaq R."/>
            <person name="Waqas M."/>
            <person name="Abbas N."/>
            <person name="Nielsen T.K."/>
            <person name="Hansen L.H."/>
            <person name="Hussain S."/>
            <person name="Shahid M."/>
        </authorList>
    </citation>
    <scope>NUCLEOTIDE SEQUENCE</scope>
    <source>
        <strain evidence="14">S14</strain>
    </source>
</reference>
<dbReference type="InterPro" id="IPR003660">
    <property type="entry name" value="HAMP_dom"/>
</dbReference>
<dbReference type="GO" id="GO:0016301">
    <property type="term" value="F:kinase activity"/>
    <property type="evidence" value="ECO:0007669"/>
    <property type="project" value="UniProtKB-KW"/>
</dbReference>
<dbReference type="Pfam" id="PF02518">
    <property type="entry name" value="HATPase_c"/>
    <property type="match status" value="1"/>
</dbReference>
<dbReference type="InterPro" id="IPR036097">
    <property type="entry name" value="HisK_dim/P_sf"/>
</dbReference>
<evidence type="ECO:0000313" key="15">
    <source>
        <dbReference type="Proteomes" id="UP001181622"/>
    </source>
</evidence>
<organism evidence="14 15">
    <name type="scientific">Chelatococcus sambhunathii</name>
    <dbReference type="NCBI Taxonomy" id="363953"/>
    <lineage>
        <taxon>Bacteria</taxon>
        <taxon>Pseudomonadati</taxon>
        <taxon>Pseudomonadota</taxon>
        <taxon>Alphaproteobacteria</taxon>
        <taxon>Hyphomicrobiales</taxon>
        <taxon>Chelatococcaceae</taxon>
        <taxon>Chelatococcus</taxon>
    </lineage>
</organism>
<sequence length="474" mass="51072">MSAEAETGVAVPAERAPDRPTRTASIAARLFGAAALWTAAILLIGGWTLSSYYQRQVERSFDQRLHVYLKTLVAGLADGTFAREEPGSVGEPRFELPLSGWYWQITRLDRDPPETTGSKSLFEEQLPRLEAGAEDGASAREGYVNGPEDKRLRLVERTIDLGPDGRYLVAIGADSAEIDRDVADLNFALLVTFLLLGLGLVVTTGFQVGFGLRPLARIRAQLIEIRTGSRARIEGAVPREIAPLATELNALIDSNRAIVERARTHVGNLAHGLKTPLAVIANEAAAGDGPFADKVREQAVLMRRQIDHHLERARLSAGVAFAGEATELKPTIDAIARTLGKVYRDRDLDIVVSAVDEMRVKGEKQDLEEMVGNLVDNACKWAKGQVFISSEPLPAAARSGQAAALIRVDDDGPGLDPGEWDEVLGRGRRLDETKPGSGLGLAIVSELATMYGGQLSLGRAPAGGLRCELTLPRV</sequence>
<proteinExistence type="predicted"/>
<dbReference type="Gene3D" id="3.30.565.10">
    <property type="entry name" value="Histidine kinase-like ATPase, C-terminal domain"/>
    <property type="match status" value="1"/>
</dbReference>
<evidence type="ECO:0000256" key="2">
    <source>
        <dbReference type="ARBA" id="ARBA00004370"/>
    </source>
</evidence>
<evidence type="ECO:0000256" key="8">
    <source>
        <dbReference type="ARBA" id="ARBA00022989"/>
    </source>
</evidence>
<evidence type="ECO:0000256" key="11">
    <source>
        <dbReference type="SAM" id="Phobius"/>
    </source>
</evidence>
<feature type="transmembrane region" description="Helical" evidence="11">
    <location>
        <begin position="26"/>
        <end position="49"/>
    </location>
</feature>
<keyword evidence="15" id="KW-1185">Reference proteome</keyword>